<proteinExistence type="predicted"/>
<accession>A0A0W0YHW9</accession>
<protein>
    <recommendedName>
        <fullName evidence="3">Ubiquitin-like domain-containing protein</fullName>
    </recommendedName>
</protein>
<gene>
    <name evidence="1" type="ORF">Lsha_2849</name>
</gene>
<organism evidence="1 2">
    <name type="scientific">Legionella shakespearei DSM 23087</name>
    <dbReference type="NCBI Taxonomy" id="1122169"/>
    <lineage>
        <taxon>Bacteria</taxon>
        <taxon>Pseudomonadati</taxon>
        <taxon>Pseudomonadota</taxon>
        <taxon>Gammaproteobacteria</taxon>
        <taxon>Legionellales</taxon>
        <taxon>Legionellaceae</taxon>
        <taxon>Legionella</taxon>
    </lineage>
</organism>
<dbReference type="PATRIC" id="fig|1122169.6.peg.3274"/>
<comment type="caution">
    <text evidence="1">The sequence shown here is derived from an EMBL/GenBank/DDBJ whole genome shotgun (WGS) entry which is preliminary data.</text>
</comment>
<reference evidence="1 2" key="1">
    <citation type="submission" date="2015-11" db="EMBL/GenBank/DDBJ databases">
        <title>Genomic analysis of 38 Legionella species identifies large and diverse effector repertoires.</title>
        <authorList>
            <person name="Burstein D."/>
            <person name="Amaro F."/>
            <person name="Zusman T."/>
            <person name="Lifshitz Z."/>
            <person name="Cohen O."/>
            <person name="Gilbert J.A."/>
            <person name="Pupko T."/>
            <person name="Shuman H.A."/>
            <person name="Segal G."/>
        </authorList>
    </citation>
    <scope>NUCLEOTIDE SEQUENCE [LARGE SCALE GENOMIC DNA]</scope>
    <source>
        <strain evidence="1 2">ATCC 49655</strain>
    </source>
</reference>
<dbReference type="InterPro" id="IPR029071">
    <property type="entry name" value="Ubiquitin-like_domsf"/>
</dbReference>
<dbReference type="CDD" id="cd17039">
    <property type="entry name" value="Ubl_ubiquitin_like"/>
    <property type="match status" value="1"/>
</dbReference>
<dbReference type="SUPFAM" id="SSF54236">
    <property type="entry name" value="Ubiquitin-like"/>
    <property type="match status" value="1"/>
</dbReference>
<evidence type="ECO:0000313" key="1">
    <source>
        <dbReference type="EMBL" id="KTD56450.1"/>
    </source>
</evidence>
<dbReference type="EMBL" id="LNYW01000074">
    <property type="protein sequence ID" value="KTD56450.1"/>
    <property type="molecule type" value="Genomic_DNA"/>
</dbReference>
<keyword evidence="2" id="KW-1185">Reference proteome</keyword>
<name>A0A0W0YHW9_9GAMM</name>
<dbReference type="eggNOG" id="ENOG5031ECF">
    <property type="taxonomic scope" value="Bacteria"/>
</dbReference>
<dbReference type="Proteomes" id="UP000054600">
    <property type="component" value="Unassembled WGS sequence"/>
</dbReference>
<evidence type="ECO:0008006" key="3">
    <source>
        <dbReference type="Google" id="ProtNLM"/>
    </source>
</evidence>
<evidence type="ECO:0000313" key="2">
    <source>
        <dbReference type="Proteomes" id="UP000054600"/>
    </source>
</evidence>
<sequence>MKLTIRKKGGGDAVTVDIEPGAKVSDLFLLLYQNREQPLEDVPLEVYQQILVLHLDDMYSEHFETLLHNDNTLSDYNINEESTLTLDYSNHEQYLLAIHSGDSAIISAGKVRTGFFAMDRTPVDPASFGLEQLGAMPPSV</sequence>
<dbReference type="AlphaFoldDB" id="A0A0W0YHW9"/>
<dbReference type="Gene3D" id="3.10.20.90">
    <property type="entry name" value="Phosphatidylinositol 3-kinase Catalytic Subunit, Chain A, domain 1"/>
    <property type="match status" value="1"/>
</dbReference>